<dbReference type="Proteomes" id="UP000286921">
    <property type="component" value="Unassembled WGS sequence"/>
</dbReference>
<dbReference type="EMBL" id="BDHI01000017">
    <property type="protein sequence ID" value="GCB24375.1"/>
    <property type="molecule type" value="Genomic_DNA"/>
</dbReference>
<name>A0A401KYJ9_ASPAW</name>
<organism evidence="1 2">
    <name type="scientific">Aspergillus awamori</name>
    <name type="common">Black koji mold</name>
    <dbReference type="NCBI Taxonomy" id="105351"/>
    <lineage>
        <taxon>Eukaryota</taxon>
        <taxon>Fungi</taxon>
        <taxon>Dikarya</taxon>
        <taxon>Ascomycota</taxon>
        <taxon>Pezizomycotina</taxon>
        <taxon>Eurotiomycetes</taxon>
        <taxon>Eurotiomycetidae</taxon>
        <taxon>Eurotiales</taxon>
        <taxon>Aspergillaceae</taxon>
        <taxon>Aspergillus</taxon>
    </lineage>
</organism>
<dbReference type="AlphaFoldDB" id="A0A401KYJ9"/>
<protein>
    <submittedName>
        <fullName evidence="1">Uncharacterized protein</fullName>
    </submittedName>
</protein>
<proteinExistence type="predicted"/>
<evidence type="ECO:0000313" key="2">
    <source>
        <dbReference type="Proteomes" id="UP000286921"/>
    </source>
</evidence>
<accession>A0A401KYJ9</accession>
<comment type="caution">
    <text evidence="1">The sequence shown here is derived from an EMBL/GenBank/DDBJ whole genome shotgun (WGS) entry which is preliminary data.</text>
</comment>
<gene>
    <name evidence="1" type="ORF">AAWM_07260</name>
</gene>
<evidence type="ECO:0000313" key="1">
    <source>
        <dbReference type="EMBL" id="GCB24375.1"/>
    </source>
</evidence>
<sequence>MYHCSVSAELLGPGLSDSDSNGTLECGWILTIPTPGYAGLADCPDSVLLHGEPDSPAAGVPHGLFAPRQTPYHAALTGQLAFAVGIPLGSAQSGRSPHPAFRPTTFGPRAGVAIVPDYLRVAVAAGT</sequence>
<reference evidence="1 2" key="1">
    <citation type="submission" date="2016-09" db="EMBL/GenBank/DDBJ databases">
        <title>Aspergillus awamori IFM 58123T.</title>
        <authorList>
            <person name="Kusuya Y."/>
            <person name="Shimizu M."/>
            <person name="Takahashi H."/>
            <person name="Yaguchi T."/>
        </authorList>
    </citation>
    <scope>NUCLEOTIDE SEQUENCE [LARGE SCALE GENOMIC DNA]</scope>
    <source>
        <strain evidence="1 2">IFM 58123</strain>
    </source>
</reference>
<keyword evidence="2" id="KW-1185">Reference proteome</keyword>